<accession>A0A5B7D6N3</accession>
<comment type="caution">
    <text evidence="1">The sequence shown here is derived from an EMBL/GenBank/DDBJ whole genome shotgun (WGS) entry which is preliminary data.</text>
</comment>
<sequence>MSVSCIGSGQVPLHNDGRWSDSCSLSSLSRVIQHWDACGAVFELYAAPRAWLPGRWSGLVLCLTSVVVCGRERVSGEHLNMYGLQVGRVAWSPSHIMESTQ</sequence>
<gene>
    <name evidence="1" type="ORF">E2C01_009685</name>
</gene>
<organism evidence="1 2">
    <name type="scientific">Portunus trituberculatus</name>
    <name type="common">Swimming crab</name>
    <name type="synonym">Neptunus trituberculatus</name>
    <dbReference type="NCBI Taxonomy" id="210409"/>
    <lineage>
        <taxon>Eukaryota</taxon>
        <taxon>Metazoa</taxon>
        <taxon>Ecdysozoa</taxon>
        <taxon>Arthropoda</taxon>
        <taxon>Crustacea</taxon>
        <taxon>Multicrustacea</taxon>
        <taxon>Malacostraca</taxon>
        <taxon>Eumalacostraca</taxon>
        <taxon>Eucarida</taxon>
        <taxon>Decapoda</taxon>
        <taxon>Pleocyemata</taxon>
        <taxon>Brachyura</taxon>
        <taxon>Eubrachyura</taxon>
        <taxon>Portunoidea</taxon>
        <taxon>Portunidae</taxon>
        <taxon>Portuninae</taxon>
        <taxon>Portunus</taxon>
    </lineage>
</organism>
<reference evidence="1 2" key="1">
    <citation type="submission" date="2019-05" db="EMBL/GenBank/DDBJ databases">
        <title>Another draft genome of Portunus trituberculatus and its Hox gene families provides insights of decapod evolution.</title>
        <authorList>
            <person name="Jeong J.-H."/>
            <person name="Song I."/>
            <person name="Kim S."/>
            <person name="Choi T."/>
            <person name="Kim D."/>
            <person name="Ryu S."/>
            <person name="Kim W."/>
        </authorList>
    </citation>
    <scope>NUCLEOTIDE SEQUENCE [LARGE SCALE GENOMIC DNA]</scope>
    <source>
        <tissue evidence="1">Muscle</tissue>
    </source>
</reference>
<proteinExistence type="predicted"/>
<evidence type="ECO:0000313" key="1">
    <source>
        <dbReference type="EMBL" id="MPC16847.1"/>
    </source>
</evidence>
<dbReference type="EMBL" id="VSRR010000542">
    <property type="protein sequence ID" value="MPC16847.1"/>
    <property type="molecule type" value="Genomic_DNA"/>
</dbReference>
<dbReference type="Proteomes" id="UP000324222">
    <property type="component" value="Unassembled WGS sequence"/>
</dbReference>
<dbReference type="AlphaFoldDB" id="A0A5B7D6N3"/>
<keyword evidence="2" id="KW-1185">Reference proteome</keyword>
<name>A0A5B7D6N3_PORTR</name>
<protein>
    <submittedName>
        <fullName evidence="1">Uncharacterized protein</fullName>
    </submittedName>
</protein>
<evidence type="ECO:0000313" key="2">
    <source>
        <dbReference type="Proteomes" id="UP000324222"/>
    </source>
</evidence>